<organism evidence="1 2">
    <name type="scientific">Salmonella diarizonae</name>
    <dbReference type="NCBI Taxonomy" id="59204"/>
    <lineage>
        <taxon>Bacteria</taxon>
        <taxon>Pseudomonadati</taxon>
        <taxon>Pseudomonadota</taxon>
        <taxon>Gammaproteobacteria</taxon>
        <taxon>Enterobacterales</taxon>
        <taxon>Enterobacteriaceae</taxon>
        <taxon>Salmonella</taxon>
    </lineage>
</organism>
<evidence type="ECO:0000313" key="1">
    <source>
        <dbReference type="EMBL" id="SUG54393.1"/>
    </source>
</evidence>
<dbReference type="AlphaFoldDB" id="A0A379TVF6"/>
<gene>
    <name evidence="1" type="ORF">NCTC10060_01482</name>
</gene>
<protein>
    <submittedName>
        <fullName evidence="1">Prophage protein</fullName>
    </submittedName>
</protein>
<evidence type="ECO:0000313" key="2">
    <source>
        <dbReference type="Proteomes" id="UP000254633"/>
    </source>
</evidence>
<sequence length="60" mass="6676">MKIRRITPGNPTSGKRCPDCGSHDTIPWADGWMCRDCGCEWAKTTVICKGGSHEILEGRR</sequence>
<name>A0A379TVF6_SALDZ</name>
<accession>A0A379TVF6</accession>
<reference evidence="1 2" key="1">
    <citation type="submission" date="2018-06" db="EMBL/GenBank/DDBJ databases">
        <authorList>
            <consortium name="Pathogen Informatics"/>
            <person name="Doyle S."/>
        </authorList>
    </citation>
    <scope>NUCLEOTIDE SEQUENCE [LARGE SCALE GENOMIC DNA]</scope>
    <source>
        <strain evidence="1 2">NCTC10060</strain>
    </source>
</reference>
<dbReference type="EMBL" id="UGXH01000003">
    <property type="protein sequence ID" value="SUG54393.1"/>
    <property type="molecule type" value="Genomic_DNA"/>
</dbReference>
<dbReference type="Proteomes" id="UP000254633">
    <property type="component" value="Unassembled WGS sequence"/>
</dbReference>
<proteinExistence type="predicted"/>